<accession>A0A9W7YGN2</accession>
<dbReference type="Pfam" id="PF00867">
    <property type="entry name" value="XPG_I"/>
    <property type="match status" value="1"/>
</dbReference>
<protein>
    <recommendedName>
        <fullName evidence="9">XPG N-terminal domain-containing protein</fullName>
    </recommendedName>
</protein>
<dbReference type="InterPro" id="IPR006086">
    <property type="entry name" value="XPG-I_dom"/>
</dbReference>
<dbReference type="PANTHER" id="PTHR11081:SF32">
    <property type="entry name" value="POST-TRANSCRIPTIONAL REGULATOR MKT1"/>
    <property type="match status" value="1"/>
</dbReference>
<dbReference type="OrthoDB" id="17262at2759"/>
<dbReference type="PANTHER" id="PTHR11081">
    <property type="entry name" value="FLAP ENDONUCLEASE FAMILY MEMBER"/>
    <property type="match status" value="1"/>
</dbReference>
<dbReference type="GO" id="GO:0006417">
    <property type="term" value="P:regulation of translation"/>
    <property type="evidence" value="ECO:0007669"/>
    <property type="project" value="UniProtKB-KW"/>
</dbReference>
<dbReference type="InterPro" id="IPR022040">
    <property type="entry name" value="MKT1_N"/>
</dbReference>
<dbReference type="InterPro" id="IPR006084">
    <property type="entry name" value="XPG/Rad2"/>
</dbReference>
<evidence type="ECO:0000259" key="5">
    <source>
        <dbReference type="Pfam" id="PF12246"/>
    </source>
</evidence>
<dbReference type="GO" id="GO:0003730">
    <property type="term" value="F:mRNA 3'-UTR binding"/>
    <property type="evidence" value="ECO:0007669"/>
    <property type="project" value="TreeGrafter"/>
</dbReference>
<evidence type="ECO:0008006" key="9">
    <source>
        <dbReference type="Google" id="ProtNLM"/>
    </source>
</evidence>
<dbReference type="PRINTS" id="PR00853">
    <property type="entry name" value="XPGRADSUPER"/>
</dbReference>
<reference evidence="7" key="1">
    <citation type="submission" date="2022-07" db="EMBL/GenBank/DDBJ databases">
        <title>Phylogenomic reconstructions and comparative analyses of Kickxellomycotina fungi.</title>
        <authorList>
            <person name="Reynolds N.K."/>
            <person name="Stajich J.E."/>
            <person name="Barry K."/>
            <person name="Grigoriev I.V."/>
            <person name="Crous P."/>
            <person name="Smith M.E."/>
        </authorList>
    </citation>
    <scope>NUCLEOTIDE SEQUENCE</scope>
    <source>
        <strain evidence="7">BCRC 34381</strain>
    </source>
</reference>
<dbReference type="AlphaFoldDB" id="A0A9W7YGN2"/>
<feature type="domain" description="XPG N-terminal" evidence="3">
    <location>
        <begin position="3"/>
        <end position="89"/>
    </location>
</feature>
<organism evidence="7 8">
    <name type="scientific">Coemansia biformis</name>
    <dbReference type="NCBI Taxonomy" id="1286918"/>
    <lineage>
        <taxon>Eukaryota</taxon>
        <taxon>Fungi</taxon>
        <taxon>Fungi incertae sedis</taxon>
        <taxon>Zoopagomycota</taxon>
        <taxon>Kickxellomycotina</taxon>
        <taxon>Kickxellomycetes</taxon>
        <taxon>Kickxellales</taxon>
        <taxon>Kickxellaceae</taxon>
        <taxon>Coemansia</taxon>
    </lineage>
</organism>
<name>A0A9W7YGN2_9FUNG</name>
<dbReference type="InterPro" id="IPR022039">
    <property type="entry name" value="MKT1_C"/>
</dbReference>
<dbReference type="InterPro" id="IPR029060">
    <property type="entry name" value="PIN-like_dom_sf"/>
</dbReference>
<comment type="similarity">
    <text evidence="2">Belongs to the XPG/RAD2 endonuclease family.</text>
</comment>
<feature type="domain" description="Post-transcriptional regulator MKT1 N-terminal" evidence="6">
    <location>
        <begin position="307"/>
        <end position="396"/>
    </location>
</feature>
<dbReference type="Pfam" id="PF12246">
    <property type="entry name" value="MKT1_C"/>
    <property type="match status" value="1"/>
</dbReference>
<evidence type="ECO:0000313" key="8">
    <source>
        <dbReference type="Proteomes" id="UP001143981"/>
    </source>
</evidence>
<dbReference type="Proteomes" id="UP001143981">
    <property type="component" value="Unassembled WGS sequence"/>
</dbReference>
<dbReference type="GO" id="GO:0006974">
    <property type="term" value="P:DNA damage response"/>
    <property type="evidence" value="ECO:0007669"/>
    <property type="project" value="UniProtKB-ARBA"/>
</dbReference>
<evidence type="ECO:0000259" key="3">
    <source>
        <dbReference type="Pfam" id="PF00752"/>
    </source>
</evidence>
<evidence type="ECO:0000313" key="7">
    <source>
        <dbReference type="EMBL" id="KAJ1735568.1"/>
    </source>
</evidence>
<dbReference type="InterPro" id="IPR006085">
    <property type="entry name" value="XPG_DNA_repair_N"/>
</dbReference>
<dbReference type="Pfam" id="PF12247">
    <property type="entry name" value="MKT1_N"/>
    <property type="match status" value="1"/>
</dbReference>
<evidence type="ECO:0000256" key="1">
    <source>
        <dbReference type="ARBA" id="ARBA00022845"/>
    </source>
</evidence>
<dbReference type="EMBL" id="JANBOI010000020">
    <property type="protein sequence ID" value="KAJ1735568.1"/>
    <property type="molecule type" value="Genomic_DNA"/>
</dbReference>
<dbReference type="GO" id="GO:0004518">
    <property type="term" value="F:nuclease activity"/>
    <property type="evidence" value="ECO:0007669"/>
    <property type="project" value="InterPro"/>
</dbReference>
<evidence type="ECO:0000259" key="4">
    <source>
        <dbReference type="Pfam" id="PF00867"/>
    </source>
</evidence>
<evidence type="ECO:0000259" key="6">
    <source>
        <dbReference type="Pfam" id="PF12247"/>
    </source>
</evidence>
<dbReference type="Pfam" id="PF00752">
    <property type="entry name" value="XPG_N"/>
    <property type="match status" value="1"/>
</dbReference>
<evidence type="ECO:0000256" key="2">
    <source>
        <dbReference type="ARBA" id="ARBA00024023"/>
    </source>
</evidence>
<dbReference type="SUPFAM" id="SSF88723">
    <property type="entry name" value="PIN domain-like"/>
    <property type="match status" value="1"/>
</dbReference>
<dbReference type="CDD" id="cd09902">
    <property type="entry name" value="H3TH_MKT1"/>
    <property type="match status" value="1"/>
</dbReference>
<keyword evidence="8" id="KW-1185">Reference proteome</keyword>
<dbReference type="CDD" id="cd09858">
    <property type="entry name" value="PIN_MKT1"/>
    <property type="match status" value="1"/>
</dbReference>
<dbReference type="Gene3D" id="3.40.50.1010">
    <property type="entry name" value="5'-nuclease"/>
    <property type="match status" value="1"/>
</dbReference>
<gene>
    <name evidence="7" type="ORF">LPJ61_000481</name>
</gene>
<keyword evidence="1" id="KW-0810">Translation regulation</keyword>
<comment type="caution">
    <text evidence="7">The sequence shown here is derived from an EMBL/GenBank/DDBJ whole genome shotgun (WGS) entry which is preliminary data.</text>
</comment>
<proteinExistence type="inferred from homology"/>
<feature type="domain" description="Post-transcriptional regulator MKT1 C-terminal" evidence="5">
    <location>
        <begin position="470"/>
        <end position="644"/>
    </location>
</feature>
<dbReference type="InterPro" id="IPR037314">
    <property type="entry name" value="MKT1_H3TH"/>
</dbReference>
<sequence length="711" mass="75065">MPIRNIDVYVRELRLAQEARIGTLADTRLGIEGSNWLRQLLAGARDGEAAAIGGVPPALEAEIVKELQFFRASGITPVFVFSGLPIARRDGRAFAKEDHRPAYRQAAWEQYQQGHTEQALRGWGASAPQTLADVVPFAMQVLAAHGAEFMRAPYSSWAQLAYLYRHEAQPIHAVYSSLDILMFDVDRVITSISHARSTFAYVVRDHLLSRCGVSAEQLVDMCLLAGCDWCPTFPALLSDIGFSFKSAVDVTRQYRSGFSAIQAMGDHAGVRAANYSDSFLRAYCAVRYHIVLHLDGTVAPLNAELAPNDLHDIIGYRLPRAAYHLLARGAIHPPVASMLASGAWLEFAPADNGESDEYRRLVTQWQSSVFCRQCSLLCAGLGAFFRQRKIVLHAWFSPQAGTVLHDGAPAGRATAAAAAVLPRAAAAAAVTADGAREVSLARTLEQGAALVAAASDAATSDAATVLQLWLLQSLGFVAADGQPTQLGAALGAGLRALPGDAAERLQWAVAVAAVLADQGLLAGTQWSVAYEDRQPKQSDGQQHTRLIARIATLVPLGERPGPWRLPFSRDLLAFSSAAKLVLKTAASCADAALLVLHAGGGAAAAAAAAAAEHTHMARALAVRSALPLECTTNAAAGLLVQALVVEHARGGAGSWARVCKQASGGIGIGSARQAAGDAWSVLGAVRAMGTVPGADAAHDWARTAFDEVLGG</sequence>
<feature type="domain" description="XPG-I" evidence="4">
    <location>
        <begin position="148"/>
        <end position="228"/>
    </location>
</feature>